<dbReference type="InterPro" id="IPR011993">
    <property type="entry name" value="PH-like_dom_sf"/>
</dbReference>
<dbReference type="SUPFAM" id="SSF103657">
    <property type="entry name" value="BAR/IMD domain-like"/>
    <property type="match status" value="1"/>
</dbReference>
<dbReference type="InterPro" id="IPR042067">
    <property type="entry name" value="Sip3_PH"/>
</dbReference>
<keyword evidence="2 6" id="KW-0812">Transmembrane</keyword>
<dbReference type="SMART" id="SM00233">
    <property type="entry name" value="PH"/>
    <property type="match status" value="1"/>
</dbReference>
<gene>
    <name evidence="9" type="primary">SIP3</name>
    <name evidence="9" type="ORF">BN1211_3727</name>
</gene>
<reference evidence="10" key="1">
    <citation type="journal article" date="2015" name="J. Biotechnol.">
        <title>The structure of the Cyberlindnera jadinii genome and its relation to Candida utilis analyzed by the occurrence of single nucleotide polymorphisms.</title>
        <authorList>
            <person name="Rupp O."/>
            <person name="Brinkrolf K."/>
            <person name="Buerth C."/>
            <person name="Kunigo M."/>
            <person name="Schneider J."/>
            <person name="Jaenicke S."/>
            <person name="Goesmann A."/>
            <person name="Puehler A."/>
            <person name="Jaeger K.-E."/>
            <person name="Ernst J.F."/>
        </authorList>
    </citation>
    <scope>NUCLEOTIDE SEQUENCE [LARGE SCALE GENOMIC DNA]</scope>
    <source>
        <strain evidence="10">ATCC 18201 / CBS 1600 / BCRC 20928 / JCM 3617 / NBRC 0987 / NRRL Y-1542</strain>
    </source>
</reference>
<evidence type="ECO:0000259" key="8">
    <source>
        <dbReference type="PROSITE" id="PS51778"/>
    </source>
</evidence>
<evidence type="ECO:0000313" key="10">
    <source>
        <dbReference type="Proteomes" id="UP000038830"/>
    </source>
</evidence>
<dbReference type="PROSITE" id="PS51778">
    <property type="entry name" value="VAST"/>
    <property type="match status" value="1"/>
</dbReference>
<dbReference type="SUPFAM" id="SSF50729">
    <property type="entry name" value="PH domain-like"/>
    <property type="match status" value="1"/>
</dbReference>
<accession>A0A0H5C4X1</accession>
<organism evidence="9 10">
    <name type="scientific">Cyberlindnera jadinii (strain ATCC 18201 / CBS 1600 / BCRC 20928 / JCM 3617 / NBRC 0987 / NRRL Y-1542)</name>
    <name type="common">Torula yeast</name>
    <name type="synonym">Candida utilis</name>
    <dbReference type="NCBI Taxonomy" id="983966"/>
    <lineage>
        <taxon>Eukaryota</taxon>
        <taxon>Fungi</taxon>
        <taxon>Dikarya</taxon>
        <taxon>Ascomycota</taxon>
        <taxon>Saccharomycotina</taxon>
        <taxon>Saccharomycetes</taxon>
        <taxon>Phaffomycetales</taxon>
        <taxon>Phaffomycetaceae</taxon>
        <taxon>Cyberlindnera</taxon>
    </lineage>
</organism>
<evidence type="ECO:0000256" key="4">
    <source>
        <dbReference type="ARBA" id="ARBA00023136"/>
    </source>
</evidence>
<dbReference type="EMBL" id="CDQK01000004">
    <property type="protein sequence ID" value="CEP23195.1"/>
    <property type="molecule type" value="Genomic_DNA"/>
</dbReference>
<dbReference type="InterPro" id="IPR027267">
    <property type="entry name" value="AH/BAR_dom_sf"/>
</dbReference>
<comment type="subcellular location">
    <subcellularLocation>
        <location evidence="1">Membrane</location>
    </subcellularLocation>
</comment>
<dbReference type="Gene3D" id="1.20.1270.60">
    <property type="entry name" value="Arfaptin homology (AH) domain/BAR domain"/>
    <property type="match status" value="1"/>
</dbReference>
<proteinExistence type="predicted"/>
<dbReference type="GO" id="GO:0016020">
    <property type="term" value="C:membrane"/>
    <property type="evidence" value="ECO:0007669"/>
    <property type="project" value="UniProtKB-SubCell"/>
</dbReference>
<feature type="region of interest" description="Disordered" evidence="5">
    <location>
        <begin position="713"/>
        <end position="738"/>
    </location>
</feature>
<evidence type="ECO:0000313" key="9">
    <source>
        <dbReference type="EMBL" id="CEP23195.1"/>
    </source>
</evidence>
<dbReference type="InterPro" id="IPR004148">
    <property type="entry name" value="BAR_dom"/>
</dbReference>
<feature type="domain" description="VASt" evidence="8">
    <location>
        <begin position="759"/>
        <end position="930"/>
    </location>
</feature>
<evidence type="ECO:0000256" key="5">
    <source>
        <dbReference type="SAM" id="MobiDB-lite"/>
    </source>
</evidence>
<dbReference type="InterPro" id="IPR001849">
    <property type="entry name" value="PH_domain"/>
</dbReference>
<keyword evidence="3 6" id="KW-1133">Transmembrane helix</keyword>
<feature type="domain" description="PH" evidence="7">
    <location>
        <begin position="307"/>
        <end position="408"/>
    </location>
</feature>
<evidence type="ECO:0000256" key="6">
    <source>
        <dbReference type="SAM" id="Phobius"/>
    </source>
</evidence>
<keyword evidence="4 6" id="KW-0472">Membrane</keyword>
<dbReference type="Gene3D" id="2.30.29.30">
    <property type="entry name" value="Pleckstrin-homology domain (PH domain)/Phosphotyrosine-binding domain (PTB)"/>
    <property type="match status" value="1"/>
</dbReference>
<dbReference type="PROSITE" id="PS50003">
    <property type="entry name" value="PH_DOMAIN"/>
    <property type="match status" value="1"/>
</dbReference>
<protein>
    <submittedName>
        <fullName evidence="9">SIP3 protein</fullName>
    </submittedName>
</protein>
<evidence type="ECO:0000259" key="7">
    <source>
        <dbReference type="PROSITE" id="PS50003"/>
    </source>
</evidence>
<dbReference type="Pfam" id="PF16746">
    <property type="entry name" value="BAR_3"/>
    <property type="match status" value="1"/>
</dbReference>
<dbReference type="Pfam" id="PF16016">
    <property type="entry name" value="VASt"/>
    <property type="match status" value="1"/>
</dbReference>
<evidence type="ECO:0000256" key="2">
    <source>
        <dbReference type="ARBA" id="ARBA00022692"/>
    </source>
</evidence>
<dbReference type="GO" id="GO:0005737">
    <property type="term" value="C:cytoplasm"/>
    <property type="evidence" value="ECO:0007669"/>
    <property type="project" value="InterPro"/>
</dbReference>
<sequence>MPLSSVLGTDLPHKSQHNDTHAPQAVKKAKLIKLISVRLKEAALDSPSFRASTNYQCSLLDQIEQWIDGLIRALRRYPQQYSDFRDVNSVVLGQLIPDLLKFSVVGEETTMNVLKTAKGRLETLWNVGLDDMELNDTEVIELLSQFLKKDIKSYKDIRRNFEYLQSKYDSLLNKFSSQSKTREPSALREDAFQLYEVRQSYLAAAFDICVENSKFQQALDYMLIKFTQLSLQGKSNYDEKYNSKLEAWAKAGSKSTKALLQDMKQSRAQIEKATALQYAPSRELRDHNIALINVNELIDTHASSPESNEKHAWLYMKTSVGKPSRQVWVRRWVFVKNGIFGLLSLSPSRTFVQETDKIGVLLANIRYAPDEDRRFCFEVKTIDSTIVFQAESLVDLKSWLTVFSVEKQKALDAADSEVGKYAFGRYPPLLQEFASTSLTSVDIELTSTKIENNNNSSESHTLLASTNLSKLIDGSEGTEFQFSSSSVGEFRDPDLNPPMVTARSKLALVAHAFLAPTSIPTAVTANIWGSVNWGIYYMNDSGDSFYGFKQDNFSENNLTSLTKKKNFPPYYPAHLMNYDIQLKSLFEASIDPQELVVAHFTCLWCLNQTQELSGRCFLTVNCAYFYLNSTGFISLSKKPITEFVAVDVMAEKDWEVIKVYGVDGLSMKGRLFMQDGKLLQKKFDLLINNVARTKPKTQAEIIPLIEAMHSEEAAKNTESSVKSSDTDDAPSKKYDELNSFQPFTGVPASGSKMKTNYQNEFELTKVANFRAPAKAVFHILYGDHSSLARDSIALIDTDQFNISPWFKEGEKLTRVLDYKIELSRNMISGFSRHDSSVDNRSIQTVEELVDNKYYRIQEVRDAVQVLGGSRFSAIRKIIIIETDAKSCKVLFYTKFNFTKGKTSRLITKFFSKITKNFQIKEINSLVDQLRHCVAGLGTHGQVIKAIRTYGNLSQSDVDYRPKDDMVFDLTLQILFKYYVRYWLYCLAKGILNAGHHISDLVSRFVLSVTMNKLLIALLALSVVFNFFLMGRSTYAYWSTKNSAKLVKSVSEQILTTSMDRAISLDDMEILTSFNFNSSSGCFKKFISSLDDGSLHLGELREPRHQIALKRNDLLIQLKILEKVEMELVAGNYKSFVISELNLCKVSFEELQVDNEALSSYCDSCSRDYDSIVNGLLF</sequence>
<dbReference type="CDD" id="cd13280">
    <property type="entry name" value="PH_SIP3"/>
    <property type="match status" value="1"/>
</dbReference>
<feature type="transmembrane region" description="Helical" evidence="6">
    <location>
        <begin position="1013"/>
        <end position="1037"/>
    </location>
</feature>
<dbReference type="Pfam" id="PF00169">
    <property type="entry name" value="PH"/>
    <property type="match status" value="1"/>
</dbReference>
<feature type="region of interest" description="Disordered" evidence="5">
    <location>
        <begin position="1"/>
        <end position="23"/>
    </location>
</feature>
<dbReference type="AlphaFoldDB" id="A0A0H5C4X1"/>
<evidence type="ECO:0000256" key="1">
    <source>
        <dbReference type="ARBA" id="ARBA00004370"/>
    </source>
</evidence>
<evidence type="ECO:0000256" key="3">
    <source>
        <dbReference type="ARBA" id="ARBA00022989"/>
    </source>
</evidence>
<feature type="compositionally biased region" description="Basic and acidic residues" evidence="5">
    <location>
        <begin position="11"/>
        <end position="20"/>
    </location>
</feature>
<name>A0A0H5C4X1_CYBJN</name>
<dbReference type="PANTHER" id="PTHR14248">
    <property type="entry name" value="CYCLIN Y, ISOFORM A"/>
    <property type="match status" value="1"/>
</dbReference>
<dbReference type="InterPro" id="IPR031968">
    <property type="entry name" value="VASt"/>
</dbReference>
<dbReference type="Proteomes" id="UP000038830">
    <property type="component" value="Unassembled WGS sequence"/>
</dbReference>